<reference evidence="1 2" key="1">
    <citation type="submission" date="2018-06" db="EMBL/GenBank/DDBJ databases">
        <authorList>
            <consortium name="Pathogen Informatics"/>
            <person name="Doyle S."/>
        </authorList>
    </citation>
    <scope>NUCLEOTIDE SEQUENCE [LARGE SCALE GENOMIC DNA]</scope>
    <source>
        <strain evidence="1 2">NCTC13076</strain>
    </source>
</reference>
<dbReference type="Proteomes" id="UP000250070">
    <property type="component" value="Unassembled WGS sequence"/>
</dbReference>
<organism evidence="1 2">
    <name type="scientific">Peptoniphilus harei</name>
    <dbReference type="NCBI Taxonomy" id="54005"/>
    <lineage>
        <taxon>Bacteria</taxon>
        <taxon>Bacillati</taxon>
        <taxon>Bacillota</taxon>
        <taxon>Tissierellia</taxon>
        <taxon>Tissierellales</taxon>
        <taxon>Peptoniphilaceae</taxon>
        <taxon>Peptoniphilus</taxon>
    </lineage>
</organism>
<dbReference type="AlphaFoldDB" id="A0A2X1WMD9"/>
<dbReference type="EMBL" id="UATM01000007">
    <property type="protein sequence ID" value="SPY32026.1"/>
    <property type="molecule type" value="Genomic_DNA"/>
</dbReference>
<gene>
    <name evidence="1" type="ORF">NCTC13076_00080</name>
</gene>
<accession>A0A2X1WMD9</accession>
<sequence>MGVSDIGKYLDINSDELVEKLANEYYKEIQKFSPNKCSNNRI</sequence>
<name>A0A2X1WMD9_9FIRM</name>
<proteinExistence type="predicted"/>
<evidence type="ECO:0000313" key="2">
    <source>
        <dbReference type="Proteomes" id="UP000250070"/>
    </source>
</evidence>
<evidence type="ECO:0000313" key="1">
    <source>
        <dbReference type="EMBL" id="SPY32026.1"/>
    </source>
</evidence>
<protein>
    <submittedName>
        <fullName evidence="1">Uncharacterized protein</fullName>
    </submittedName>
</protein>